<feature type="domain" description="Sigma-54 factor interaction" evidence="4">
    <location>
        <begin position="80"/>
        <end position="183"/>
    </location>
</feature>
<dbReference type="Proteomes" id="UP000236742">
    <property type="component" value="Unassembled WGS sequence"/>
</dbReference>
<dbReference type="CDD" id="cd00009">
    <property type="entry name" value="AAA"/>
    <property type="match status" value="1"/>
</dbReference>
<dbReference type="PANTHER" id="PTHR32071">
    <property type="entry name" value="TRANSCRIPTIONAL REGULATORY PROTEIN"/>
    <property type="match status" value="1"/>
</dbReference>
<keyword evidence="2" id="KW-0067">ATP-binding</keyword>
<dbReference type="GO" id="GO:0005524">
    <property type="term" value="F:ATP binding"/>
    <property type="evidence" value="ECO:0007669"/>
    <property type="project" value="UniProtKB-KW"/>
</dbReference>
<dbReference type="PROSITE" id="PS50110">
    <property type="entry name" value="RESPONSE_REGULATORY"/>
    <property type="match status" value="1"/>
</dbReference>
<dbReference type="SUPFAM" id="SSF52540">
    <property type="entry name" value="P-loop containing nucleoside triphosphate hydrolases"/>
    <property type="match status" value="1"/>
</dbReference>
<name>A0A1H5T8S1_9RHOB</name>
<dbReference type="Pfam" id="PF00072">
    <property type="entry name" value="Response_reg"/>
    <property type="match status" value="1"/>
</dbReference>
<dbReference type="GO" id="GO:0000160">
    <property type="term" value="P:phosphorelay signal transduction system"/>
    <property type="evidence" value="ECO:0007669"/>
    <property type="project" value="InterPro"/>
</dbReference>
<evidence type="ECO:0000256" key="1">
    <source>
        <dbReference type="ARBA" id="ARBA00022741"/>
    </source>
</evidence>
<sequence>MICDIRLPDGDGEDLFNRLMETTTPPPFLFITGHGGVEKAVRLMQAGAADYITKPFEMAVFLDRLTLLLNASGDQDMPPLLGISPAARRVEEMAERAARIDRAVLIRGGPGSGKELVARRIHERSDRRAAPFVVVNLAREPDVQAAMFGPGGAIERTGEGVLFLRALSRMPGQAQQALADVLDAALPAGSLPPVAMTWTRWCSPAASMPICSIDSTWWNCRSRHCRNAPRMPSG</sequence>
<dbReference type="InterPro" id="IPR011006">
    <property type="entry name" value="CheY-like_superfamily"/>
</dbReference>
<proteinExistence type="predicted"/>
<organism evidence="6 7">
    <name type="scientific">Jhaorihella thermophila</name>
    <dbReference type="NCBI Taxonomy" id="488547"/>
    <lineage>
        <taxon>Bacteria</taxon>
        <taxon>Pseudomonadati</taxon>
        <taxon>Pseudomonadota</taxon>
        <taxon>Alphaproteobacteria</taxon>
        <taxon>Rhodobacterales</taxon>
        <taxon>Paracoccaceae</taxon>
        <taxon>Jhaorihella</taxon>
    </lineage>
</organism>
<evidence type="ECO:0000313" key="7">
    <source>
        <dbReference type="Proteomes" id="UP000236742"/>
    </source>
</evidence>
<dbReference type="Pfam" id="PF00158">
    <property type="entry name" value="Sigma54_activat"/>
    <property type="match status" value="1"/>
</dbReference>
<evidence type="ECO:0000256" key="3">
    <source>
        <dbReference type="PROSITE-ProRule" id="PRU00169"/>
    </source>
</evidence>
<dbReference type="Gene3D" id="3.40.50.300">
    <property type="entry name" value="P-loop containing nucleotide triphosphate hydrolases"/>
    <property type="match status" value="1"/>
</dbReference>
<dbReference type="SUPFAM" id="SSF52172">
    <property type="entry name" value="CheY-like"/>
    <property type="match status" value="1"/>
</dbReference>
<keyword evidence="3" id="KW-0597">Phosphoprotein</keyword>
<evidence type="ECO:0000259" key="4">
    <source>
        <dbReference type="PROSITE" id="PS50045"/>
    </source>
</evidence>
<dbReference type="InterPro" id="IPR002078">
    <property type="entry name" value="Sigma_54_int"/>
</dbReference>
<feature type="domain" description="Response regulatory" evidence="5">
    <location>
        <begin position="1"/>
        <end position="69"/>
    </location>
</feature>
<reference evidence="6 7" key="1">
    <citation type="submission" date="2016-10" db="EMBL/GenBank/DDBJ databases">
        <authorList>
            <person name="de Groot N.N."/>
        </authorList>
    </citation>
    <scope>NUCLEOTIDE SEQUENCE [LARGE SCALE GENOMIC DNA]</scope>
    <source>
        <strain evidence="6 7">DSM 23413</strain>
    </source>
</reference>
<dbReference type="PANTHER" id="PTHR32071:SF122">
    <property type="entry name" value="SIGMA FACTOR"/>
    <property type="match status" value="1"/>
</dbReference>
<keyword evidence="7" id="KW-1185">Reference proteome</keyword>
<dbReference type="AlphaFoldDB" id="A0A1H5T8S1"/>
<accession>A0A1H5T8S1</accession>
<dbReference type="PROSITE" id="PS50045">
    <property type="entry name" value="SIGMA54_INTERACT_4"/>
    <property type="match status" value="1"/>
</dbReference>
<dbReference type="InterPro" id="IPR001789">
    <property type="entry name" value="Sig_transdc_resp-reg_receiver"/>
</dbReference>
<evidence type="ECO:0000256" key="2">
    <source>
        <dbReference type="ARBA" id="ARBA00022840"/>
    </source>
</evidence>
<evidence type="ECO:0000313" key="6">
    <source>
        <dbReference type="EMBL" id="SEF59199.1"/>
    </source>
</evidence>
<evidence type="ECO:0000259" key="5">
    <source>
        <dbReference type="PROSITE" id="PS50110"/>
    </source>
</evidence>
<dbReference type="Gene3D" id="3.40.50.2300">
    <property type="match status" value="1"/>
</dbReference>
<dbReference type="GO" id="GO:0006355">
    <property type="term" value="P:regulation of DNA-templated transcription"/>
    <property type="evidence" value="ECO:0007669"/>
    <property type="project" value="InterPro"/>
</dbReference>
<gene>
    <name evidence="6" type="ORF">SAMN05421751_102141</name>
</gene>
<dbReference type="InterPro" id="IPR027417">
    <property type="entry name" value="P-loop_NTPase"/>
</dbReference>
<dbReference type="EMBL" id="FNVD01000002">
    <property type="protein sequence ID" value="SEF59199.1"/>
    <property type="molecule type" value="Genomic_DNA"/>
</dbReference>
<protein>
    <submittedName>
        <fullName evidence="6">Response regulator receiver domain-containing protein</fullName>
    </submittedName>
</protein>
<keyword evidence="1" id="KW-0547">Nucleotide-binding</keyword>
<feature type="modified residue" description="4-aspartylphosphate" evidence="3">
    <location>
        <position position="4"/>
    </location>
</feature>